<protein>
    <submittedName>
        <fullName evidence="1">Thioredoxin family protein</fullName>
    </submittedName>
</protein>
<dbReference type="RefSeq" id="WP_194312680.1">
    <property type="nucleotide sequence ID" value="NZ_JADHEC010000031.1"/>
</dbReference>
<dbReference type="Gene3D" id="3.40.30.10">
    <property type="entry name" value="Glutaredoxin"/>
    <property type="match status" value="1"/>
</dbReference>
<dbReference type="Pfam" id="PF14595">
    <property type="entry name" value="Thioredoxin_9"/>
    <property type="match status" value="1"/>
</dbReference>
<evidence type="ECO:0000313" key="2">
    <source>
        <dbReference type="Proteomes" id="UP000646211"/>
    </source>
</evidence>
<reference evidence="1" key="1">
    <citation type="submission" date="2020-11" db="EMBL/GenBank/DDBJ databases">
        <title>Genome of Flavobacterium soyangense.</title>
        <authorList>
            <person name="Liu Q."/>
            <person name="Xin Y.-H."/>
        </authorList>
    </citation>
    <scope>NUCLEOTIDE SEQUENCE</scope>
    <source>
        <strain evidence="1">CGMCC 1.13493</strain>
    </source>
</reference>
<name>A0A930XVA5_9FLAO</name>
<dbReference type="InterPro" id="IPR036249">
    <property type="entry name" value="Thioredoxin-like_sf"/>
</dbReference>
<evidence type="ECO:0000313" key="1">
    <source>
        <dbReference type="EMBL" id="MBF2709440.1"/>
    </source>
</evidence>
<comment type="caution">
    <text evidence="1">The sequence shown here is derived from an EMBL/GenBank/DDBJ whole genome shotgun (WGS) entry which is preliminary data.</text>
</comment>
<dbReference type="Proteomes" id="UP000646211">
    <property type="component" value="Unassembled WGS sequence"/>
</dbReference>
<proteinExistence type="predicted"/>
<organism evidence="1 2">
    <name type="scientific">Flavobacterium soyangense</name>
    <dbReference type="NCBI Taxonomy" id="2023265"/>
    <lineage>
        <taxon>Bacteria</taxon>
        <taxon>Pseudomonadati</taxon>
        <taxon>Bacteroidota</taxon>
        <taxon>Flavobacteriia</taxon>
        <taxon>Flavobacteriales</taxon>
        <taxon>Flavobacteriaceae</taxon>
        <taxon>Flavobacterium</taxon>
    </lineage>
</organism>
<dbReference type="SUPFAM" id="SSF52833">
    <property type="entry name" value="Thioredoxin-like"/>
    <property type="match status" value="1"/>
</dbReference>
<keyword evidence="2" id="KW-1185">Reference proteome</keyword>
<dbReference type="AlphaFoldDB" id="A0A930XVA5"/>
<accession>A0A930XVA5</accession>
<gene>
    <name evidence="1" type="ORF">IR213_12685</name>
</gene>
<sequence length="201" mass="23467">MENVTLQNSINPNDIKQYFKNGVSYDQYRKEMESGLESNQNDDMRNYIELNQHRMNRLDKKLALSQEMIQSINSLKEKIYWVVLTEHWCGDAAQILPVLAKIAEQSEGKIELKLLYRDENLGLMDNFLTNGGRAIPKLIQLNDKLEIKKHWGPRPKTAQELVIFLKSNPESAVTYSEQLHKWYAKNNQLDIQKEVATLLQF</sequence>
<dbReference type="EMBL" id="JADHEC010000031">
    <property type="protein sequence ID" value="MBF2709440.1"/>
    <property type="molecule type" value="Genomic_DNA"/>
</dbReference>